<reference evidence="1 2" key="1">
    <citation type="journal article" date="2019" name="Commun. Biol.">
        <title>The bagworm genome reveals a unique fibroin gene that provides high tensile strength.</title>
        <authorList>
            <person name="Kono N."/>
            <person name="Nakamura H."/>
            <person name="Ohtoshi R."/>
            <person name="Tomita M."/>
            <person name="Numata K."/>
            <person name="Arakawa K."/>
        </authorList>
    </citation>
    <scope>NUCLEOTIDE SEQUENCE [LARGE SCALE GENOMIC DNA]</scope>
</reference>
<proteinExistence type="predicted"/>
<keyword evidence="2" id="KW-1185">Reference proteome</keyword>
<organism evidence="1 2">
    <name type="scientific">Eumeta variegata</name>
    <name type="common">Bagworm moth</name>
    <name type="synonym">Eumeta japonica</name>
    <dbReference type="NCBI Taxonomy" id="151549"/>
    <lineage>
        <taxon>Eukaryota</taxon>
        <taxon>Metazoa</taxon>
        <taxon>Ecdysozoa</taxon>
        <taxon>Arthropoda</taxon>
        <taxon>Hexapoda</taxon>
        <taxon>Insecta</taxon>
        <taxon>Pterygota</taxon>
        <taxon>Neoptera</taxon>
        <taxon>Endopterygota</taxon>
        <taxon>Lepidoptera</taxon>
        <taxon>Glossata</taxon>
        <taxon>Ditrysia</taxon>
        <taxon>Tineoidea</taxon>
        <taxon>Psychidae</taxon>
        <taxon>Oiketicinae</taxon>
        <taxon>Eumeta</taxon>
    </lineage>
</organism>
<dbReference type="OrthoDB" id="5824787at2759"/>
<dbReference type="EMBL" id="BGZK01002162">
    <property type="protein sequence ID" value="GBP91347.1"/>
    <property type="molecule type" value="Genomic_DNA"/>
</dbReference>
<dbReference type="Proteomes" id="UP000299102">
    <property type="component" value="Unassembled WGS sequence"/>
</dbReference>
<evidence type="ECO:0000313" key="1">
    <source>
        <dbReference type="EMBL" id="GBP91347.1"/>
    </source>
</evidence>
<protein>
    <submittedName>
        <fullName evidence="1">Uncharacterized protein</fullName>
    </submittedName>
</protein>
<accession>A0A4C1ZXK3</accession>
<evidence type="ECO:0000313" key="2">
    <source>
        <dbReference type="Proteomes" id="UP000299102"/>
    </source>
</evidence>
<dbReference type="AlphaFoldDB" id="A0A4C1ZXK3"/>
<name>A0A4C1ZXK3_EUMVA</name>
<sequence>MSDYRLEELEEALTSIKWDVIGLCEVRKLDEDIREYSEYIFYFYETDSTLPAEEEKEIYEEEIPCILKSEVIKVIQSQKSGKAPGYDKMSNEILK</sequence>
<comment type="caution">
    <text evidence="1">The sequence shown here is derived from an EMBL/GenBank/DDBJ whole genome shotgun (WGS) entry which is preliminary data.</text>
</comment>
<gene>
    <name evidence="1" type="ORF">EVAR_59548_1</name>
</gene>